<proteinExistence type="predicted"/>
<dbReference type="UniPathway" id="UPA00253"/>
<evidence type="ECO:0000256" key="2">
    <source>
        <dbReference type="ARBA" id="ARBA00022598"/>
    </source>
</evidence>
<reference evidence="7 8" key="1">
    <citation type="submission" date="2019-05" db="EMBL/GenBank/DDBJ databases">
        <title>The compact genome of Giardia muris reveals important steps in the evolution of intestinal protozoan parasites.</title>
        <authorList>
            <person name="Xu F."/>
            <person name="Jimenez-Gonzalez A."/>
            <person name="Einarsson E."/>
            <person name="Astvaldsson A."/>
            <person name="Peirasmaki D."/>
            <person name="Eckmann L."/>
            <person name="Andersson J.O."/>
            <person name="Svard S.G."/>
            <person name="Jerlstrom-Hultqvist J."/>
        </authorList>
    </citation>
    <scope>NUCLEOTIDE SEQUENCE [LARGE SCALE GENOMIC DNA]</scope>
    <source>
        <strain evidence="7 8">Roberts-Thomson</strain>
    </source>
</reference>
<dbReference type="AlphaFoldDB" id="A0A4Z1SXA1"/>
<comment type="caution">
    <text evidence="7">The sequence shown here is derived from an EMBL/GenBank/DDBJ whole genome shotgun (WGS) entry which is preliminary data.</text>
</comment>
<evidence type="ECO:0000313" key="7">
    <source>
        <dbReference type="EMBL" id="TNJ29455.1"/>
    </source>
</evidence>
<sequence length="285" mass="31561">MHPELQQILMTHRDRKGFQAVTWVSRACTKLNEYMSRAGLKACVVNLSGGIDSAVTFALASRAANAPESPIRRVIGILQPIHSTSEIQYRAYSLSKFGELIRVDQSEIFDSLVRVVSQAFQGKAEPSAFAKGNLKSYMRTPVAFYVAQLLAQEGDPAVVIGTGNYDEDGFLFYFSKAGDGVSDVQLIHDLHKSEVFEVGKFLGIPDSILNAPPSADLWEGQTDEGEIGVSYDFVELYVCAKDDQELKDSIAGCSRDARDQFERVGTLLERIHTRNKHKAHFPLNI</sequence>
<dbReference type="PANTHER" id="PTHR23090">
    <property type="entry name" value="NH 3 /GLUTAMINE-DEPENDENT NAD + SYNTHETASE"/>
    <property type="match status" value="1"/>
</dbReference>
<dbReference type="InterPro" id="IPR022310">
    <property type="entry name" value="NAD/GMP_synthase"/>
</dbReference>
<dbReference type="GO" id="GO:0005737">
    <property type="term" value="C:cytoplasm"/>
    <property type="evidence" value="ECO:0007669"/>
    <property type="project" value="InterPro"/>
</dbReference>
<dbReference type="NCBIfam" id="TIGR00552">
    <property type="entry name" value="nadE"/>
    <property type="match status" value="1"/>
</dbReference>
<dbReference type="VEuPathDB" id="GiardiaDB:GMRT_20239"/>
<dbReference type="Gene3D" id="3.40.50.620">
    <property type="entry name" value="HUPs"/>
    <property type="match status" value="1"/>
</dbReference>
<evidence type="ECO:0000259" key="6">
    <source>
        <dbReference type="Pfam" id="PF02540"/>
    </source>
</evidence>
<dbReference type="InterPro" id="IPR014729">
    <property type="entry name" value="Rossmann-like_a/b/a_fold"/>
</dbReference>
<evidence type="ECO:0000256" key="5">
    <source>
        <dbReference type="ARBA" id="ARBA00023027"/>
    </source>
</evidence>
<dbReference type="EMBL" id="VDLU01000001">
    <property type="protein sequence ID" value="TNJ29455.1"/>
    <property type="molecule type" value="Genomic_DNA"/>
</dbReference>
<dbReference type="OrthoDB" id="2020662at2759"/>
<organism evidence="7 8">
    <name type="scientific">Giardia muris</name>
    <dbReference type="NCBI Taxonomy" id="5742"/>
    <lineage>
        <taxon>Eukaryota</taxon>
        <taxon>Metamonada</taxon>
        <taxon>Diplomonadida</taxon>
        <taxon>Hexamitidae</taxon>
        <taxon>Giardiinae</taxon>
        <taxon>Giardia</taxon>
    </lineage>
</organism>
<dbReference type="SUPFAM" id="SSF52402">
    <property type="entry name" value="Adenine nucleotide alpha hydrolases-like"/>
    <property type="match status" value="1"/>
</dbReference>
<dbReference type="GO" id="GO:0009435">
    <property type="term" value="P:NAD+ biosynthetic process"/>
    <property type="evidence" value="ECO:0007669"/>
    <property type="project" value="UniProtKB-UniPathway"/>
</dbReference>
<evidence type="ECO:0000256" key="4">
    <source>
        <dbReference type="ARBA" id="ARBA00022840"/>
    </source>
</evidence>
<dbReference type="Proteomes" id="UP000315496">
    <property type="component" value="Chromosome 1"/>
</dbReference>
<comment type="pathway">
    <text evidence="1">Cofactor biosynthesis; NAD(+) biosynthesis.</text>
</comment>
<keyword evidence="4" id="KW-0067">ATP-binding</keyword>
<dbReference type="InterPro" id="IPR003694">
    <property type="entry name" value="NAD_synthase"/>
</dbReference>
<keyword evidence="3" id="KW-0547">Nucleotide-binding</keyword>
<dbReference type="PANTHER" id="PTHR23090:SF9">
    <property type="entry name" value="GLUTAMINE-DEPENDENT NAD(+) SYNTHETASE"/>
    <property type="match status" value="1"/>
</dbReference>
<keyword evidence="2" id="KW-0436">Ligase</keyword>
<protein>
    <submittedName>
        <fullName evidence="7">NH3-dependent NAD synthetase</fullName>
    </submittedName>
</protein>
<dbReference type="Pfam" id="PF02540">
    <property type="entry name" value="NAD_synthase"/>
    <property type="match status" value="1"/>
</dbReference>
<evidence type="ECO:0000313" key="8">
    <source>
        <dbReference type="Proteomes" id="UP000315496"/>
    </source>
</evidence>
<evidence type="ECO:0000256" key="3">
    <source>
        <dbReference type="ARBA" id="ARBA00022741"/>
    </source>
</evidence>
<accession>A0A4Z1SXA1</accession>
<feature type="domain" description="NAD/GMP synthase" evidence="6">
    <location>
        <begin position="24"/>
        <end position="279"/>
    </location>
</feature>
<gene>
    <name evidence="7" type="ORF">GMRT_20239</name>
</gene>
<keyword evidence="8" id="KW-1185">Reference proteome</keyword>
<dbReference type="GO" id="GO:0005524">
    <property type="term" value="F:ATP binding"/>
    <property type="evidence" value="ECO:0007669"/>
    <property type="project" value="UniProtKB-KW"/>
</dbReference>
<dbReference type="GO" id="GO:0003952">
    <property type="term" value="F:NAD+ synthase (glutamine-hydrolyzing) activity"/>
    <property type="evidence" value="ECO:0007669"/>
    <property type="project" value="InterPro"/>
</dbReference>
<dbReference type="CDD" id="cd00553">
    <property type="entry name" value="NAD_synthase"/>
    <property type="match status" value="1"/>
</dbReference>
<name>A0A4Z1SXA1_GIAMU</name>
<evidence type="ECO:0000256" key="1">
    <source>
        <dbReference type="ARBA" id="ARBA00004790"/>
    </source>
</evidence>
<dbReference type="GO" id="GO:0004359">
    <property type="term" value="F:glutaminase activity"/>
    <property type="evidence" value="ECO:0007669"/>
    <property type="project" value="InterPro"/>
</dbReference>
<keyword evidence="5" id="KW-0520">NAD</keyword>